<dbReference type="EMBL" id="JJOA01000020">
    <property type="protein sequence ID" value="KEA57194.1"/>
    <property type="molecule type" value="Genomic_DNA"/>
</dbReference>
<comment type="caution">
    <text evidence="2">The sequence shown here is derived from an EMBL/GenBank/DDBJ whole genome shotgun (WGS) entry which is preliminary data.</text>
</comment>
<dbReference type="CDD" id="cd04301">
    <property type="entry name" value="NAT_SF"/>
    <property type="match status" value="1"/>
</dbReference>
<dbReference type="InterPro" id="IPR016181">
    <property type="entry name" value="Acyl_CoA_acyltransferase"/>
</dbReference>
<dbReference type="AlphaFoldDB" id="A0A071M8H1"/>
<feature type="domain" description="N-acetyltransferase" evidence="1">
    <location>
        <begin position="2"/>
        <end position="144"/>
    </location>
</feature>
<dbReference type="NCBIfam" id="NF040501">
    <property type="entry name" value="resist_ArsN2"/>
    <property type="match status" value="1"/>
</dbReference>
<dbReference type="OrthoDB" id="5197788at2"/>
<name>A0A071M8H1_9BURK</name>
<accession>A0A071M8H1</accession>
<protein>
    <submittedName>
        <fullName evidence="2">GCN5 family acetyltransferase</fullName>
    </submittedName>
</protein>
<keyword evidence="2" id="KW-0808">Transferase</keyword>
<reference evidence="2" key="1">
    <citation type="submission" date="2014-04" db="EMBL/GenBank/DDBJ databases">
        <title>In planta biocontrol of soil-borne Fusarium wilt of banana through a plant endophytic bacterium, Burkholderia cenocepacia 869T2.</title>
        <authorList>
            <person name="Ho Y.-N."/>
            <person name="Chiang H.-M."/>
            <person name="Chao C.-P."/>
            <person name="Su C.-C."/>
            <person name="Hsu H.-F."/>
            <person name="Guo C.-T."/>
            <person name="Hsieh J.-L."/>
            <person name="Huang C.-C."/>
        </authorList>
    </citation>
    <scope>NUCLEOTIDE SEQUENCE [LARGE SCALE GENOMIC DNA]</scope>
    <source>
        <strain evidence="2">869T2</strain>
    </source>
</reference>
<dbReference type="SUPFAM" id="SSF55729">
    <property type="entry name" value="Acyl-CoA N-acyltransferases (Nat)"/>
    <property type="match status" value="1"/>
</dbReference>
<proteinExistence type="predicted"/>
<dbReference type="GO" id="GO:0016747">
    <property type="term" value="F:acyltransferase activity, transferring groups other than amino-acyl groups"/>
    <property type="evidence" value="ECO:0007669"/>
    <property type="project" value="InterPro"/>
</dbReference>
<dbReference type="InterPro" id="IPR000182">
    <property type="entry name" value="GNAT_dom"/>
</dbReference>
<organism evidence="2">
    <name type="scientific">Burkholderia cenocepacia</name>
    <dbReference type="NCBI Taxonomy" id="95486"/>
    <lineage>
        <taxon>Bacteria</taxon>
        <taxon>Pseudomonadati</taxon>
        <taxon>Pseudomonadota</taxon>
        <taxon>Betaproteobacteria</taxon>
        <taxon>Burkholderiales</taxon>
        <taxon>Burkholderiaceae</taxon>
        <taxon>Burkholderia</taxon>
        <taxon>Burkholderia cepacia complex</taxon>
    </lineage>
</organism>
<sequence>MVPVRQATESDLASIEALLRASGLPTEGVALSLPHFVVADAASGIVGCGGIEFHGRHALVRSIAVVEHARRAGVGRMLVARLLAECRARAVRSIGLLTTTAEDYFAGHGFVRIAREDVPEPLLASSQFQGVCPGSAVAMLMVCDDRIGLG</sequence>
<dbReference type="Gene3D" id="3.40.630.30">
    <property type="match status" value="1"/>
</dbReference>
<gene>
    <name evidence="2" type="ORF">DT99_22485</name>
</gene>
<evidence type="ECO:0000259" key="1">
    <source>
        <dbReference type="PROSITE" id="PS51186"/>
    </source>
</evidence>
<dbReference type="Pfam" id="PF13508">
    <property type="entry name" value="Acetyltransf_7"/>
    <property type="match status" value="1"/>
</dbReference>
<evidence type="ECO:0000313" key="2">
    <source>
        <dbReference type="EMBL" id="KEA57194.1"/>
    </source>
</evidence>
<dbReference type="PROSITE" id="PS51186">
    <property type="entry name" value="GNAT"/>
    <property type="match status" value="1"/>
</dbReference>